<comment type="similarity">
    <text evidence="2 12">Belongs to the thiolase-like superfamily. Thiolase family.</text>
</comment>
<evidence type="ECO:0000259" key="13">
    <source>
        <dbReference type="Pfam" id="PF00108"/>
    </source>
</evidence>
<evidence type="ECO:0000256" key="10">
    <source>
        <dbReference type="ARBA" id="ARBA00023315"/>
    </source>
</evidence>
<sequence>MQKKEVFIVAAKRSAIGSFNGVFSELSGPQLAGQVIQQTLQSANLDPKIIDEVILGNVCQAGQGQNPTRQAALAGGIPMNVPCTTVNKVCASGMKTVMMGAQAIQSGDAECILAGGYESMSNIPFYVQGQRRGSGFGHQQLSDGLQLDGLTNVYDQNAMGFCAEKTATDFKITREENDQFCVKSYERVIQSGKNKVFEQEIVPVQTKKGPVIQDQEPTRYKPNKISQLKPAFVRNGGTITAANASKINDGACIIILMSAEKLQQTGAKPLAKIVSYADAEVAPVDFCIAPASSGEKALKKANLQVQDMDFFEFNEAFSTTTLANMKILNVPHEKVNVHGGAVALGHPLGMSGARIILSLVNVLNQKQGKYGMAGICNGGGGGSSIIIQRV</sequence>
<dbReference type="FunCoup" id="A0A0V0R3Z2">
    <property type="interactions" value="160"/>
</dbReference>
<feature type="domain" description="Thiolase N-terminal" evidence="13">
    <location>
        <begin position="6"/>
        <end position="259"/>
    </location>
</feature>
<dbReference type="InterPro" id="IPR020610">
    <property type="entry name" value="Thiolase_AS"/>
</dbReference>
<proteinExistence type="inferred from homology"/>
<evidence type="ECO:0000256" key="12">
    <source>
        <dbReference type="RuleBase" id="RU003557"/>
    </source>
</evidence>
<evidence type="ECO:0000259" key="14">
    <source>
        <dbReference type="Pfam" id="PF02803"/>
    </source>
</evidence>
<dbReference type="InParanoid" id="A0A0V0R3Z2"/>
<keyword evidence="7" id="KW-0809">Transit peptide</keyword>
<dbReference type="SUPFAM" id="SSF53901">
    <property type="entry name" value="Thiolase-like"/>
    <property type="match status" value="2"/>
</dbReference>
<dbReference type="FunFam" id="3.40.47.10:FF:000007">
    <property type="entry name" value="acetyl-CoA acetyltransferase, mitochondrial"/>
    <property type="match status" value="1"/>
</dbReference>
<dbReference type="PIRSF" id="PIRSF000429">
    <property type="entry name" value="Ac-CoA_Ac_transf"/>
    <property type="match status" value="1"/>
</dbReference>
<dbReference type="Proteomes" id="UP000054937">
    <property type="component" value="Unassembled WGS sequence"/>
</dbReference>
<feature type="active site" description="Proton acceptor" evidence="11">
    <location>
        <position position="346"/>
    </location>
</feature>
<dbReference type="CDD" id="cd00751">
    <property type="entry name" value="thiolase"/>
    <property type="match status" value="1"/>
</dbReference>
<dbReference type="InterPro" id="IPR020616">
    <property type="entry name" value="Thiolase_N"/>
</dbReference>
<dbReference type="PROSITE" id="PS00099">
    <property type="entry name" value="THIOLASE_3"/>
    <property type="match status" value="1"/>
</dbReference>
<keyword evidence="9" id="KW-0496">Mitochondrion</keyword>
<evidence type="ECO:0000256" key="9">
    <source>
        <dbReference type="ARBA" id="ARBA00023128"/>
    </source>
</evidence>
<dbReference type="PROSITE" id="PS00098">
    <property type="entry name" value="THIOLASE_1"/>
    <property type="match status" value="1"/>
</dbReference>
<dbReference type="GO" id="GO:0005739">
    <property type="term" value="C:mitochondrion"/>
    <property type="evidence" value="ECO:0007669"/>
    <property type="project" value="UniProtKB-SubCell"/>
</dbReference>
<dbReference type="PANTHER" id="PTHR18919:SF156">
    <property type="entry name" value="ACETYL-COA ACETYLTRANSFERASE, MITOCHONDRIAL"/>
    <property type="match status" value="1"/>
</dbReference>
<evidence type="ECO:0000313" key="16">
    <source>
        <dbReference type="Proteomes" id="UP000054937"/>
    </source>
</evidence>
<comment type="subcellular location">
    <subcellularLocation>
        <location evidence="1">Mitochondrion</location>
    </subcellularLocation>
</comment>
<keyword evidence="6" id="KW-0479">Metal-binding</keyword>
<dbReference type="InterPro" id="IPR020617">
    <property type="entry name" value="Thiolase_C"/>
</dbReference>
<keyword evidence="8" id="KW-0630">Potassium</keyword>
<evidence type="ECO:0000256" key="11">
    <source>
        <dbReference type="PIRSR" id="PIRSR000429-1"/>
    </source>
</evidence>
<dbReference type="GO" id="GO:0006635">
    <property type="term" value="P:fatty acid beta-oxidation"/>
    <property type="evidence" value="ECO:0007669"/>
    <property type="project" value="TreeGrafter"/>
</dbReference>
<feature type="active site" description="Proton acceptor" evidence="11">
    <location>
        <position position="376"/>
    </location>
</feature>
<dbReference type="PROSITE" id="PS00737">
    <property type="entry name" value="THIOLASE_2"/>
    <property type="match status" value="1"/>
</dbReference>
<dbReference type="Pfam" id="PF02803">
    <property type="entry name" value="Thiolase_C"/>
    <property type="match status" value="1"/>
</dbReference>
<dbReference type="NCBIfam" id="TIGR01930">
    <property type="entry name" value="AcCoA-C-Actrans"/>
    <property type="match status" value="1"/>
</dbReference>
<feature type="domain" description="Thiolase C-terminal" evidence="14">
    <location>
        <begin position="268"/>
        <end position="389"/>
    </location>
</feature>
<gene>
    <name evidence="15" type="ORF">PPERSA_05872</name>
</gene>
<dbReference type="EMBL" id="LDAU01000053">
    <property type="protein sequence ID" value="KRX09203.1"/>
    <property type="molecule type" value="Genomic_DNA"/>
</dbReference>
<dbReference type="InterPro" id="IPR002155">
    <property type="entry name" value="Thiolase"/>
</dbReference>
<dbReference type="AlphaFoldDB" id="A0A0V0R3Z2"/>
<keyword evidence="10 12" id="KW-0012">Acyltransferase</keyword>
<dbReference type="OrthoDB" id="5404651at2759"/>
<name>A0A0V0R3Z2_PSEPJ</name>
<evidence type="ECO:0000313" key="15">
    <source>
        <dbReference type="EMBL" id="KRX09203.1"/>
    </source>
</evidence>
<evidence type="ECO:0000256" key="2">
    <source>
        <dbReference type="ARBA" id="ARBA00010982"/>
    </source>
</evidence>
<accession>A0A0V0R3Z2</accession>
<comment type="subunit">
    <text evidence="3">Homotetramer.</text>
</comment>
<evidence type="ECO:0000256" key="4">
    <source>
        <dbReference type="ARBA" id="ARBA00012705"/>
    </source>
</evidence>
<dbReference type="InterPro" id="IPR016039">
    <property type="entry name" value="Thiolase-like"/>
</dbReference>
<evidence type="ECO:0000256" key="6">
    <source>
        <dbReference type="ARBA" id="ARBA00022723"/>
    </source>
</evidence>
<dbReference type="Gene3D" id="3.40.47.10">
    <property type="match status" value="1"/>
</dbReference>
<comment type="caution">
    <text evidence="15">The sequence shown here is derived from an EMBL/GenBank/DDBJ whole genome shotgun (WGS) entry which is preliminary data.</text>
</comment>
<evidence type="ECO:0000256" key="1">
    <source>
        <dbReference type="ARBA" id="ARBA00004173"/>
    </source>
</evidence>
<dbReference type="GO" id="GO:0003985">
    <property type="term" value="F:acetyl-CoA C-acetyltransferase activity"/>
    <property type="evidence" value="ECO:0007669"/>
    <property type="project" value="UniProtKB-EC"/>
</dbReference>
<evidence type="ECO:0000256" key="7">
    <source>
        <dbReference type="ARBA" id="ARBA00022946"/>
    </source>
</evidence>
<dbReference type="InterPro" id="IPR020613">
    <property type="entry name" value="Thiolase_CS"/>
</dbReference>
<organism evidence="15 16">
    <name type="scientific">Pseudocohnilembus persalinus</name>
    <name type="common">Ciliate</name>
    <dbReference type="NCBI Taxonomy" id="266149"/>
    <lineage>
        <taxon>Eukaryota</taxon>
        <taxon>Sar</taxon>
        <taxon>Alveolata</taxon>
        <taxon>Ciliophora</taxon>
        <taxon>Intramacronucleata</taxon>
        <taxon>Oligohymenophorea</taxon>
        <taxon>Scuticociliatia</taxon>
        <taxon>Philasterida</taxon>
        <taxon>Pseudocohnilembidae</taxon>
        <taxon>Pseudocohnilembus</taxon>
    </lineage>
</organism>
<evidence type="ECO:0000256" key="5">
    <source>
        <dbReference type="ARBA" id="ARBA00022679"/>
    </source>
</evidence>
<dbReference type="GO" id="GO:0046872">
    <property type="term" value="F:metal ion binding"/>
    <property type="evidence" value="ECO:0007669"/>
    <property type="project" value="UniProtKB-KW"/>
</dbReference>
<dbReference type="PANTHER" id="PTHR18919">
    <property type="entry name" value="ACETYL-COA C-ACYLTRANSFERASE"/>
    <property type="match status" value="1"/>
</dbReference>
<evidence type="ECO:0000256" key="3">
    <source>
        <dbReference type="ARBA" id="ARBA00011881"/>
    </source>
</evidence>
<keyword evidence="16" id="KW-1185">Reference proteome</keyword>
<keyword evidence="5 12" id="KW-0808">Transferase</keyword>
<evidence type="ECO:0000256" key="8">
    <source>
        <dbReference type="ARBA" id="ARBA00022958"/>
    </source>
</evidence>
<reference evidence="15 16" key="1">
    <citation type="journal article" date="2015" name="Sci. Rep.">
        <title>Genome of the facultative scuticociliatosis pathogen Pseudocohnilembus persalinus provides insight into its virulence through horizontal gene transfer.</title>
        <authorList>
            <person name="Xiong J."/>
            <person name="Wang G."/>
            <person name="Cheng J."/>
            <person name="Tian M."/>
            <person name="Pan X."/>
            <person name="Warren A."/>
            <person name="Jiang C."/>
            <person name="Yuan D."/>
            <person name="Miao W."/>
        </authorList>
    </citation>
    <scope>NUCLEOTIDE SEQUENCE [LARGE SCALE GENOMIC DNA]</scope>
    <source>
        <strain evidence="15">36N120E</strain>
    </source>
</reference>
<protein>
    <recommendedName>
        <fullName evidence="4">acetyl-CoA C-acetyltransferase</fullName>
        <ecNumber evidence="4">2.3.1.9</ecNumber>
    </recommendedName>
</protein>
<dbReference type="Pfam" id="PF00108">
    <property type="entry name" value="Thiolase_N"/>
    <property type="match status" value="1"/>
</dbReference>
<dbReference type="OMA" id="TAMAVEC"/>
<dbReference type="InterPro" id="IPR020615">
    <property type="entry name" value="Thiolase_acyl_enz_int_AS"/>
</dbReference>
<feature type="active site" description="Acyl-thioester intermediate" evidence="11">
    <location>
        <position position="90"/>
    </location>
</feature>
<dbReference type="EC" id="2.3.1.9" evidence="4"/>